<dbReference type="SUPFAM" id="SSF82714">
    <property type="entry name" value="Multidrug efflux transporter AcrB TolC docking domain, DN and DC subdomains"/>
    <property type="match status" value="1"/>
</dbReference>
<feature type="transmembrane region" description="Helical" evidence="1">
    <location>
        <begin position="364"/>
        <end position="384"/>
    </location>
</feature>
<dbReference type="Gene3D" id="3.30.70.1320">
    <property type="entry name" value="Multidrug efflux transporter AcrB pore domain like"/>
    <property type="match status" value="1"/>
</dbReference>
<reference evidence="2 3" key="1">
    <citation type="journal article" date="2011" name="Stand. Genomic Sci.">
        <title>Complete genome sequence of the gliding, heparinolytic Pedobacter saltans type strain (113).</title>
        <authorList>
            <person name="Liolios K."/>
            <person name="Sikorski J."/>
            <person name="Lu M."/>
            <person name="Nolan M."/>
            <person name="Lapidus A."/>
            <person name="Lucas S."/>
            <person name="Hammon N."/>
            <person name="Deshpande S."/>
            <person name="Cheng J.F."/>
            <person name="Tapia R."/>
            <person name="Han C."/>
            <person name="Goodwin L."/>
            <person name="Pitluck S."/>
            <person name="Huntemann M."/>
            <person name="Ivanova N."/>
            <person name="Pagani I."/>
            <person name="Mavromatis K."/>
            <person name="Ovchinikova G."/>
            <person name="Pati A."/>
            <person name="Chen A."/>
            <person name="Palaniappan K."/>
            <person name="Land M."/>
            <person name="Hauser L."/>
            <person name="Brambilla E.M."/>
            <person name="Kotsyurbenko O."/>
            <person name="Rohde M."/>
            <person name="Tindall B.J."/>
            <person name="Abt B."/>
            <person name="Goker M."/>
            <person name="Detter J.C."/>
            <person name="Woyke T."/>
            <person name="Bristow J."/>
            <person name="Eisen J.A."/>
            <person name="Markowitz V."/>
            <person name="Hugenholtz P."/>
            <person name="Klenk H.P."/>
            <person name="Kyrpides N.C."/>
        </authorList>
    </citation>
    <scope>NUCLEOTIDE SEQUENCE [LARGE SCALE GENOMIC DNA]</scope>
    <source>
        <strain evidence="3">ATCC 51119 / DSM 12145 / JCM 21818 / LMG 10337 / NBRC 100064 / NCIMB 13643</strain>
    </source>
</reference>
<feature type="transmembrane region" description="Helical" evidence="1">
    <location>
        <begin position="439"/>
        <end position="465"/>
    </location>
</feature>
<evidence type="ECO:0000256" key="1">
    <source>
        <dbReference type="SAM" id="Phobius"/>
    </source>
</evidence>
<dbReference type="Proteomes" id="UP000000310">
    <property type="component" value="Chromosome"/>
</dbReference>
<dbReference type="Gene3D" id="3.30.2090.10">
    <property type="entry name" value="Multidrug efflux transporter AcrB TolC docking domain, DN and DC subdomains"/>
    <property type="match status" value="2"/>
</dbReference>
<feature type="transmembrane region" description="Helical" evidence="1">
    <location>
        <begin position="984"/>
        <end position="1010"/>
    </location>
</feature>
<feature type="transmembrane region" description="Helical" evidence="1">
    <location>
        <begin position="471"/>
        <end position="493"/>
    </location>
</feature>
<dbReference type="STRING" id="762903.Pedsa_0283"/>
<keyword evidence="1" id="KW-0472">Membrane</keyword>
<dbReference type="SUPFAM" id="SSF82866">
    <property type="entry name" value="Multidrug efflux transporter AcrB transmembrane domain"/>
    <property type="match status" value="2"/>
</dbReference>
<feature type="transmembrane region" description="Helical" evidence="1">
    <location>
        <begin position="342"/>
        <end position="357"/>
    </location>
</feature>
<feature type="transmembrane region" description="Helical" evidence="1">
    <location>
        <begin position="530"/>
        <end position="550"/>
    </location>
</feature>
<dbReference type="Pfam" id="PF00873">
    <property type="entry name" value="ACR_tran"/>
    <property type="match status" value="1"/>
</dbReference>
<dbReference type="Gene3D" id="1.20.1640.10">
    <property type="entry name" value="Multidrug efflux transporter AcrB transmembrane domain"/>
    <property type="match status" value="2"/>
</dbReference>
<feature type="transmembrane region" description="Helical" evidence="1">
    <location>
        <begin position="390"/>
        <end position="411"/>
    </location>
</feature>
<protein>
    <submittedName>
        <fullName evidence="2">Acriflavin resistance protein</fullName>
    </submittedName>
</protein>
<dbReference type="Gene3D" id="3.30.70.1440">
    <property type="entry name" value="Multidrug efflux transporter AcrB pore domain"/>
    <property type="match status" value="1"/>
</dbReference>
<dbReference type="RefSeq" id="WP_013631371.1">
    <property type="nucleotide sequence ID" value="NC_015177.1"/>
</dbReference>
<dbReference type="GO" id="GO:0042910">
    <property type="term" value="F:xenobiotic transmembrane transporter activity"/>
    <property type="evidence" value="ECO:0007669"/>
    <property type="project" value="TreeGrafter"/>
</dbReference>
<dbReference type="Gene3D" id="3.30.70.1430">
    <property type="entry name" value="Multidrug efflux transporter AcrB pore domain"/>
    <property type="match status" value="2"/>
</dbReference>
<keyword evidence="3" id="KW-1185">Reference proteome</keyword>
<dbReference type="PRINTS" id="PR00702">
    <property type="entry name" value="ACRIFLAVINRP"/>
</dbReference>
<dbReference type="SUPFAM" id="SSF82693">
    <property type="entry name" value="Multidrug efflux transporter AcrB pore domain, PN1, PN2, PC1 and PC2 subdomains"/>
    <property type="match status" value="2"/>
</dbReference>
<dbReference type="PANTHER" id="PTHR32063">
    <property type="match status" value="1"/>
</dbReference>
<dbReference type="PANTHER" id="PTHR32063:SF0">
    <property type="entry name" value="SWARMING MOTILITY PROTEIN SWRC"/>
    <property type="match status" value="1"/>
</dbReference>
<gene>
    <name evidence="2" type="ordered locus">Pedsa_0283</name>
</gene>
<feature type="transmembrane region" description="Helical" evidence="1">
    <location>
        <begin position="854"/>
        <end position="873"/>
    </location>
</feature>
<evidence type="ECO:0000313" key="3">
    <source>
        <dbReference type="Proteomes" id="UP000000310"/>
    </source>
</evidence>
<dbReference type="HOGENOM" id="CLU_002755_1_2_10"/>
<dbReference type="AlphaFoldDB" id="F0S4B1"/>
<feature type="transmembrane region" description="Helical" evidence="1">
    <location>
        <begin position="880"/>
        <end position="900"/>
    </location>
</feature>
<keyword evidence="1" id="KW-1133">Transmembrane helix</keyword>
<dbReference type="eggNOG" id="COG0841">
    <property type="taxonomic scope" value="Bacteria"/>
</dbReference>
<proteinExistence type="predicted"/>
<accession>F0S4B1</accession>
<evidence type="ECO:0000313" key="2">
    <source>
        <dbReference type="EMBL" id="ADY50868.1"/>
    </source>
</evidence>
<dbReference type="InterPro" id="IPR001036">
    <property type="entry name" value="Acrflvin-R"/>
</dbReference>
<organism evidence="2 3">
    <name type="scientific">Pseudopedobacter saltans (strain ATCC 51119 / DSM 12145 / JCM 21818 / CCUG 39354 / LMG 10337 / NBRC 100064 / NCIMB 13643)</name>
    <name type="common">Pedobacter saltans</name>
    <dbReference type="NCBI Taxonomy" id="762903"/>
    <lineage>
        <taxon>Bacteria</taxon>
        <taxon>Pseudomonadati</taxon>
        <taxon>Bacteroidota</taxon>
        <taxon>Sphingobacteriia</taxon>
        <taxon>Sphingobacteriales</taxon>
        <taxon>Sphingobacteriaceae</taxon>
        <taxon>Pseudopedobacter</taxon>
    </lineage>
</organism>
<keyword evidence="1" id="KW-0812">Transmembrane</keyword>
<dbReference type="EMBL" id="CP002545">
    <property type="protein sequence ID" value="ADY50868.1"/>
    <property type="molecule type" value="Genomic_DNA"/>
</dbReference>
<feature type="transmembrane region" description="Helical" evidence="1">
    <location>
        <begin position="906"/>
        <end position="925"/>
    </location>
</feature>
<dbReference type="InterPro" id="IPR027463">
    <property type="entry name" value="AcrB_DN_DC_subdom"/>
</dbReference>
<reference evidence="3" key="2">
    <citation type="submission" date="2011-02" db="EMBL/GenBank/DDBJ databases">
        <title>The complete genome of Pedobacter saltans DSM 12145.</title>
        <authorList>
            <consortium name="US DOE Joint Genome Institute (JGI-PGF)"/>
            <person name="Lucas S."/>
            <person name="Copeland A."/>
            <person name="Lapidus A."/>
            <person name="Bruce D."/>
            <person name="Goodwin L."/>
            <person name="Pitluck S."/>
            <person name="Kyrpides N."/>
            <person name="Mavromatis K."/>
            <person name="Pagani I."/>
            <person name="Ivanova N."/>
            <person name="Ovchinnikova G."/>
            <person name="Lu M."/>
            <person name="Detter J.C."/>
            <person name="Han C."/>
            <person name="Land M."/>
            <person name="Hauser L."/>
            <person name="Markowitz V."/>
            <person name="Cheng J.-F."/>
            <person name="Hugenholtz P."/>
            <person name="Woyke T."/>
            <person name="Wu D."/>
            <person name="Tindall B."/>
            <person name="Pomrenke H.G."/>
            <person name="Brambilla E."/>
            <person name="Klenk H.-P."/>
            <person name="Eisen J.A."/>
        </authorList>
    </citation>
    <scope>NUCLEOTIDE SEQUENCE [LARGE SCALE GENOMIC DNA]</scope>
    <source>
        <strain evidence="3">ATCC 51119 / DSM 12145 / JCM 21818 / LMG 10337 / NBRC 100064 / NCIMB 13643</strain>
    </source>
</reference>
<dbReference type="KEGG" id="psn:Pedsa_0283"/>
<dbReference type="OrthoDB" id="9798415at2"/>
<sequence>MVKFLIHKPVAVIVVFVALMLLGILAIKKIPISSLPDIDIPEITVHVNNRNFSAYELENTVIKRLQALLFQVPDIADIHTETKDGYSIIRLRFNYGSDINHAFLEVNEKIDLSMNSLPRDMERPIVIKSSITDLPVFYINLRLKKNDAFKDASFRFIELSNFAEKVIKRRLEQLPEIAFVDITGMVHSEVCIIPDKAIMQALNFKDDDFKRIIESNNLILGNVRATDSDLQYNIRFSSANISSVEDIRNIPFILRGRIFKLKDIAKIEIRSQEPSGAFIAHNEPALSLAVIKQPASRMEDLHENVKKLLEKLEKTYPDIQFEQTQDQTELLDYSISNLKQDLLAGSFFAFILMFFFLKNLRSPILIGISIPVSLILSILFFKLFNITINIISLAGLVLGVGLMIDNSIIVIDNITQYRERKFELSDACVKGTNEIIRPLISSVLTTCSVFLPLIFLSGISGALFYDQAMAITIGLTVSLFVSITLLPVLYRLFHLKKVRLMETAFFDKYGITFFESLYESGFHWIFKNKLASLCIVLALIVSNIFFFNILKREKLPAFEETEIVLHADWNQNIHPDESVKRLKTLINLFKKEDISQSNAAVGGQQYLLNKDKQLSLSEIELYIKAKDVQTLKNIKEKIQSFMALNFPAASFELRPPKSLFERIFENGETDLVVQLSQSGDKLLPSKEVVDQVVKKLNARFPEIHINQIPLQQTLILNIDQEKLLLYDLSMDKVYARLRSLLNVSEISKLGNGPQQVPIVVSYPPSNLAEVIHTVTVSNNKGISIPVSGFLNMNEEAYYKTIEGGRNGNFISLPIETSNPEKVIHYLNTEIQGKDNLKITYEGSYFSNKKLVNEMTIVLLVSVLLLYFILAAQFESLIQPLIVLFELPISMSGALILLYVFNSSLNLISLIGLVVMCGIIINDSILKIDTINDLCKNYGYNLMDAIHTAGTRRLKSIIMTSMTTVLSVIPFLFGNDIGSVLQRPLSLALIGGMLIGTPISLYFIPLVYWFYYRNSESPKKL</sequence>
<name>F0S4B1_PSESL</name>
<feature type="transmembrane region" description="Helical" evidence="1">
    <location>
        <begin position="955"/>
        <end position="972"/>
    </location>
</feature>
<dbReference type="GO" id="GO:0005886">
    <property type="term" value="C:plasma membrane"/>
    <property type="evidence" value="ECO:0007669"/>
    <property type="project" value="TreeGrafter"/>
</dbReference>